<dbReference type="PANTHER" id="PTHR42847:SF4">
    <property type="entry name" value="ALKANESULFONATE MONOOXYGENASE-RELATED"/>
    <property type="match status" value="1"/>
</dbReference>
<dbReference type="EMBL" id="CAFBMH010000242">
    <property type="protein sequence ID" value="CAB4941716.1"/>
    <property type="molecule type" value="Genomic_DNA"/>
</dbReference>
<evidence type="ECO:0000313" key="8">
    <source>
        <dbReference type="EMBL" id="CAB4941716.1"/>
    </source>
</evidence>
<dbReference type="GO" id="GO:0046306">
    <property type="term" value="P:alkanesulfonate catabolic process"/>
    <property type="evidence" value="ECO:0007669"/>
    <property type="project" value="TreeGrafter"/>
</dbReference>
<dbReference type="Pfam" id="PF00296">
    <property type="entry name" value="Bac_luciferase"/>
    <property type="match status" value="1"/>
</dbReference>
<dbReference type="Gene3D" id="3.20.20.30">
    <property type="entry name" value="Luciferase-like domain"/>
    <property type="match status" value="1"/>
</dbReference>
<dbReference type="InterPro" id="IPR036661">
    <property type="entry name" value="Luciferase-like_sf"/>
</dbReference>
<evidence type="ECO:0000256" key="3">
    <source>
        <dbReference type="ARBA" id="ARBA00023002"/>
    </source>
</evidence>
<dbReference type="InterPro" id="IPR011251">
    <property type="entry name" value="Luciferase-like_dom"/>
</dbReference>
<dbReference type="SUPFAM" id="SSF51679">
    <property type="entry name" value="Bacterial luciferase-like"/>
    <property type="match status" value="1"/>
</dbReference>
<keyword evidence="2" id="KW-0288">FMN</keyword>
<keyword evidence="4" id="KW-0503">Monooxygenase</keyword>
<sequence length="311" mass="33737">MMLPQTAVGPLFSLFLPQMRMTFETILDKAQTVERVGFDGIALMDHLAPPGVPSTAMYDGFVTAAAIAMRTERIRIAHLVLCASFRHPAVLAKEAVSLDHLSGGRFDLGIGWGSVPDELERFDLNNEPPAVRSARMAETLEVLTKLFSGEPFDHHGRFWNMRGAQQQPTPLNGTLPVIIGGGGPKLTMPLVAKYAHWWNCPSYAVEELDALRPLVGSARVSVQHPITIASDAAGLADALGPARKRFGNWGGTIEGTPDVVAEALIEEARKGVEQFYVMFTDFATTESLELFGREVIPAVRAALAQHAPNAE</sequence>
<organism evidence="8">
    <name type="scientific">freshwater metagenome</name>
    <dbReference type="NCBI Taxonomy" id="449393"/>
    <lineage>
        <taxon>unclassified sequences</taxon>
        <taxon>metagenomes</taxon>
        <taxon>ecological metagenomes</taxon>
    </lineage>
</organism>
<reference evidence="8" key="1">
    <citation type="submission" date="2020-05" db="EMBL/GenBank/DDBJ databases">
        <authorList>
            <person name="Chiriac C."/>
            <person name="Salcher M."/>
            <person name="Ghai R."/>
            <person name="Kavagutti S V."/>
        </authorList>
    </citation>
    <scope>NUCLEOTIDE SEQUENCE</scope>
</reference>
<accession>A0A6J7JET1</accession>
<evidence type="ECO:0000256" key="1">
    <source>
        <dbReference type="ARBA" id="ARBA00022630"/>
    </source>
</evidence>
<name>A0A6J7JET1_9ZZZZ</name>
<dbReference type="EMBL" id="CAEZYR010000095">
    <property type="protein sequence ID" value="CAB4758450.1"/>
    <property type="molecule type" value="Genomic_DNA"/>
</dbReference>
<keyword evidence="3" id="KW-0560">Oxidoreductase</keyword>
<protein>
    <submittedName>
        <fullName evidence="8">Unannotated protein</fullName>
    </submittedName>
</protein>
<dbReference type="AlphaFoldDB" id="A0A6J7JET1"/>
<evidence type="ECO:0000256" key="4">
    <source>
        <dbReference type="ARBA" id="ARBA00023033"/>
    </source>
</evidence>
<evidence type="ECO:0000259" key="5">
    <source>
        <dbReference type="Pfam" id="PF00296"/>
    </source>
</evidence>
<evidence type="ECO:0000313" key="7">
    <source>
        <dbReference type="EMBL" id="CAB4822422.1"/>
    </source>
</evidence>
<evidence type="ECO:0000256" key="2">
    <source>
        <dbReference type="ARBA" id="ARBA00022643"/>
    </source>
</evidence>
<evidence type="ECO:0000313" key="6">
    <source>
        <dbReference type="EMBL" id="CAB4758450.1"/>
    </source>
</evidence>
<gene>
    <name evidence="6" type="ORF">UFOPK2754_02247</name>
    <name evidence="7" type="ORF">UFOPK3139_00790</name>
    <name evidence="8" type="ORF">UFOPK3543_03296</name>
</gene>
<dbReference type="PANTHER" id="PTHR42847">
    <property type="entry name" value="ALKANESULFONATE MONOOXYGENASE"/>
    <property type="match status" value="1"/>
</dbReference>
<dbReference type="GO" id="GO:0008726">
    <property type="term" value="F:alkanesulfonate monooxygenase activity"/>
    <property type="evidence" value="ECO:0007669"/>
    <property type="project" value="TreeGrafter"/>
</dbReference>
<proteinExistence type="predicted"/>
<keyword evidence="1" id="KW-0285">Flavoprotein</keyword>
<dbReference type="EMBL" id="CAFABA010000022">
    <property type="protein sequence ID" value="CAB4822422.1"/>
    <property type="molecule type" value="Genomic_DNA"/>
</dbReference>
<dbReference type="InterPro" id="IPR050172">
    <property type="entry name" value="SsuD_RutA_monooxygenase"/>
</dbReference>
<feature type="domain" description="Luciferase-like" evidence="5">
    <location>
        <begin position="21"/>
        <end position="200"/>
    </location>
</feature>